<gene>
    <name evidence="1" type="primary">DUG3_2</name>
    <name evidence="1" type="ORF">GLX27_003144</name>
</gene>
<evidence type="ECO:0000313" key="1">
    <source>
        <dbReference type="EMBL" id="WFD48474.1"/>
    </source>
</evidence>
<dbReference type="PANTHER" id="PTHR43187">
    <property type="entry name" value="GLUTAMINE AMIDOTRANSFERASE DUG3-RELATED"/>
    <property type="match status" value="1"/>
</dbReference>
<reference evidence="1 2" key="1">
    <citation type="journal article" date="2020" name="Elife">
        <title>Loss of centromere function drives karyotype evolution in closely related Malassezia species.</title>
        <authorList>
            <person name="Sankaranarayanan S.R."/>
            <person name="Ianiri G."/>
            <person name="Coelho M.A."/>
            <person name="Reza M.H."/>
            <person name="Thimmappa B.C."/>
            <person name="Ganguly P."/>
            <person name="Vadnala R.N."/>
            <person name="Sun S."/>
            <person name="Siddharthan R."/>
            <person name="Tellgren-Roth C."/>
            <person name="Dawson T.L."/>
            <person name="Heitman J."/>
            <person name="Sanyal K."/>
        </authorList>
    </citation>
    <scope>NUCLEOTIDE SEQUENCE [LARGE SCALE GENOMIC DNA]</scope>
    <source>
        <strain evidence="1">CBS14141</strain>
    </source>
</reference>
<dbReference type="Proteomes" id="UP000818624">
    <property type="component" value="Chromosome 3"/>
</dbReference>
<dbReference type="InterPro" id="IPR029055">
    <property type="entry name" value="Ntn_hydrolases_N"/>
</dbReference>
<keyword evidence="1" id="KW-0315">Glutamine amidotransferase</keyword>
<proteinExistence type="predicted"/>
<protein>
    <submittedName>
        <fullName evidence="1">Glutamine amidotransferase subunit</fullName>
    </submittedName>
</protein>
<evidence type="ECO:0000313" key="2">
    <source>
        <dbReference type="Proteomes" id="UP000818624"/>
    </source>
</evidence>
<dbReference type="Gene3D" id="3.60.20.10">
    <property type="entry name" value="Glutamine Phosphoribosylpyrophosphate, subunit 1, domain 1"/>
    <property type="match status" value="1"/>
</dbReference>
<dbReference type="SUPFAM" id="SSF56235">
    <property type="entry name" value="N-terminal nucleophile aminohydrolases (Ntn hydrolases)"/>
    <property type="match status" value="1"/>
</dbReference>
<accession>A0ABY8EU44</accession>
<dbReference type="PANTHER" id="PTHR43187:SF1">
    <property type="entry name" value="GLUTAMINE AMIDOTRANSFERASE DUG3-RELATED"/>
    <property type="match status" value="1"/>
</dbReference>
<dbReference type="EMBL" id="CP046236">
    <property type="protein sequence ID" value="WFD48474.1"/>
    <property type="molecule type" value="Genomic_DNA"/>
</dbReference>
<keyword evidence="2" id="KW-1185">Reference proteome</keyword>
<organism evidence="1 2">
    <name type="scientific">Malassezia furfur</name>
    <name type="common">Pityriasis versicolor infection agent</name>
    <name type="synonym">Pityrosporum furfur</name>
    <dbReference type="NCBI Taxonomy" id="55194"/>
    <lineage>
        <taxon>Eukaryota</taxon>
        <taxon>Fungi</taxon>
        <taxon>Dikarya</taxon>
        <taxon>Basidiomycota</taxon>
        <taxon>Ustilaginomycotina</taxon>
        <taxon>Malasseziomycetes</taxon>
        <taxon>Malasseziales</taxon>
        <taxon>Malasseziaceae</taxon>
        <taxon>Malassezia</taxon>
    </lineage>
</organism>
<name>A0ABY8EU44_MALFU</name>
<sequence length="156" mass="17151">MHNGQISQFSKIKRRLLAALPEPLFLWPQGHTDSEFAFALFLSHLGNPESMDEFSYLELKDAMLKTIQNLNQWSQEANIQEPSLMNFCVTDGKSIVCTRYVSSKVDEAASLVCGRLLTPVLFDGHVVLRTLGGGLPHGQGRPAAEDCGGGERAPHV</sequence>
<dbReference type="InterPro" id="IPR052373">
    <property type="entry name" value="Gamma-glu_amide_hydrolase"/>
</dbReference>